<gene>
    <name evidence="2" type="ORF">LX73_0470</name>
</gene>
<evidence type="ECO:0000313" key="3">
    <source>
        <dbReference type="Proteomes" id="UP000324595"/>
    </source>
</evidence>
<keyword evidence="1" id="KW-1133">Transmembrane helix</keyword>
<dbReference type="InterPro" id="IPR021215">
    <property type="entry name" value="DUF2752"/>
</dbReference>
<dbReference type="Proteomes" id="UP000324595">
    <property type="component" value="Unassembled WGS sequence"/>
</dbReference>
<keyword evidence="1" id="KW-0812">Transmembrane</keyword>
<sequence>MSKKIHYLFKNYFEIAAFSMGLLLLVLMDPEAANGPSLCLFDQLGIKFCPGDGLGHAIAFIFEGEFYKSFNSNALGGPAIVILVGRIGYLLHQKLIANKTIKI</sequence>
<evidence type="ECO:0000256" key="1">
    <source>
        <dbReference type="SAM" id="Phobius"/>
    </source>
</evidence>
<comment type="caution">
    <text evidence="2">The sequence shown here is derived from an EMBL/GenBank/DDBJ whole genome shotgun (WGS) entry which is preliminary data.</text>
</comment>
<accession>A0A5D3YMS6</accession>
<evidence type="ECO:0000313" key="2">
    <source>
        <dbReference type="EMBL" id="TYP95174.1"/>
    </source>
</evidence>
<dbReference type="AlphaFoldDB" id="A0A5D3YMS6"/>
<keyword evidence="3" id="KW-1185">Reference proteome</keyword>
<dbReference type="Pfam" id="PF10825">
    <property type="entry name" value="DUF2752"/>
    <property type="match status" value="1"/>
</dbReference>
<reference evidence="2 3" key="1">
    <citation type="submission" date="2019-07" db="EMBL/GenBank/DDBJ databases">
        <title>Genomic Encyclopedia of Archaeal and Bacterial Type Strains, Phase II (KMG-II): from individual species to whole genera.</title>
        <authorList>
            <person name="Goeker M."/>
        </authorList>
    </citation>
    <scope>NUCLEOTIDE SEQUENCE [LARGE SCALE GENOMIC DNA]</scope>
    <source>
        <strain evidence="2 3">DSM 21935</strain>
    </source>
</reference>
<name>A0A5D3YMS6_9BACT</name>
<dbReference type="EMBL" id="VNHY01000001">
    <property type="protein sequence ID" value="TYP95174.1"/>
    <property type="molecule type" value="Genomic_DNA"/>
</dbReference>
<proteinExistence type="predicted"/>
<organism evidence="2 3">
    <name type="scientific">Fodinibius salinus</name>
    <dbReference type="NCBI Taxonomy" id="860790"/>
    <lineage>
        <taxon>Bacteria</taxon>
        <taxon>Pseudomonadati</taxon>
        <taxon>Balneolota</taxon>
        <taxon>Balneolia</taxon>
        <taxon>Balneolales</taxon>
        <taxon>Balneolaceae</taxon>
        <taxon>Fodinibius</taxon>
    </lineage>
</organism>
<evidence type="ECO:0008006" key="4">
    <source>
        <dbReference type="Google" id="ProtNLM"/>
    </source>
</evidence>
<keyword evidence="1" id="KW-0472">Membrane</keyword>
<protein>
    <recommendedName>
        <fullName evidence="4">DUF2752 domain-containing protein</fullName>
    </recommendedName>
</protein>
<feature type="transmembrane region" description="Helical" evidence="1">
    <location>
        <begin position="74"/>
        <end position="92"/>
    </location>
</feature>
<feature type="transmembrane region" description="Helical" evidence="1">
    <location>
        <begin position="12"/>
        <end position="28"/>
    </location>
</feature>